<dbReference type="InterPro" id="IPR051198">
    <property type="entry name" value="BchE-like"/>
</dbReference>
<evidence type="ECO:0000256" key="5">
    <source>
        <dbReference type="ARBA" id="ARBA00023014"/>
    </source>
</evidence>
<comment type="cofactor">
    <cofactor evidence="1">
        <name>[4Fe-4S] cluster</name>
        <dbReference type="ChEBI" id="CHEBI:49883"/>
    </cofactor>
</comment>
<feature type="domain" description="Radical SAM core" evidence="6">
    <location>
        <begin position="9"/>
        <end position="243"/>
    </location>
</feature>
<name>A0ABT1ECP5_9FIRM</name>
<comment type="caution">
    <text evidence="7">The sequence shown here is derived from an EMBL/GenBank/DDBJ whole genome shotgun (WGS) entry which is preliminary data.</text>
</comment>
<evidence type="ECO:0000256" key="2">
    <source>
        <dbReference type="ARBA" id="ARBA00022691"/>
    </source>
</evidence>
<dbReference type="PANTHER" id="PTHR43409">
    <property type="entry name" value="ANAEROBIC MAGNESIUM-PROTOPORPHYRIN IX MONOMETHYL ESTER CYCLASE-RELATED"/>
    <property type="match status" value="1"/>
</dbReference>
<dbReference type="Pfam" id="PF04055">
    <property type="entry name" value="Radical_SAM"/>
    <property type="match status" value="1"/>
</dbReference>
<evidence type="ECO:0000256" key="4">
    <source>
        <dbReference type="ARBA" id="ARBA00023004"/>
    </source>
</evidence>
<dbReference type="CDD" id="cd01335">
    <property type="entry name" value="Radical_SAM"/>
    <property type="match status" value="1"/>
</dbReference>
<dbReference type="SFLD" id="SFLDS00029">
    <property type="entry name" value="Radical_SAM"/>
    <property type="match status" value="1"/>
</dbReference>
<dbReference type="InterPro" id="IPR007197">
    <property type="entry name" value="rSAM"/>
</dbReference>
<dbReference type="SUPFAM" id="SSF102114">
    <property type="entry name" value="Radical SAM enzymes"/>
    <property type="match status" value="1"/>
</dbReference>
<dbReference type="Gene3D" id="3.20.20.70">
    <property type="entry name" value="Aldolase class I"/>
    <property type="match status" value="1"/>
</dbReference>
<evidence type="ECO:0000256" key="3">
    <source>
        <dbReference type="ARBA" id="ARBA00022723"/>
    </source>
</evidence>
<proteinExistence type="predicted"/>
<keyword evidence="8" id="KW-1185">Reference proteome</keyword>
<dbReference type="Proteomes" id="UP001523566">
    <property type="component" value="Unassembled WGS sequence"/>
</dbReference>
<evidence type="ECO:0000259" key="6">
    <source>
        <dbReference type="PROSITE" id="PS51918"/>
    </source>
</evidence>
<keyword evidence="3" id="KW-0479">Metal-binding</keyword>
<evidence type="ECO:0000313" key="8">
    <source>
        <dbReference type="Proteomes" id="UP001523566"/>
    </source>
</evidence>
<dbReference type="PANTHER" id="PTHR43409:SF4">
    <property type="entry name" value="RADICAL SAM SUPERFAMILY PROTEIN"/>
    <property type="match status" value="1"/>
</dbReference>
<dbReference type="SFLD" id="SFLDG01082">
    <property type="entry name" value="B12-binding_domain_containing"/>
    <property type="match status" value="1"/>
</dbReference>
<keyword evidence="5" id="KW-0411">Iron-sulfur</keyword>
<dbReference type="SMART" id="SM00729">
    <property type="entry name" value="Elp3"/>
    <property type="match status" value="1"/>
</dbReference>
<evidence type="ECO:0000313" key="7">
    <source>
        <dbReference type="EMBL" id="MCP1103621.1"/>
    </source>
</evidence>
<organism evidence="7 8">
    <name type="scientific">Aequitasia blattaphilus</name>
    <dbReference type="NCBI Taxonomy" id="2949332"/>
    <lineage>
        <taxon>Bacteria</taxon>
        <taxon>Bacillati</taxon>
        <taxon>Bacillota</taxon>
        <taxon>Clostridia</taxon>
        <taxon>Lachnospirales</taxon>
        <taxon>Lachnospiraceae</taxon>
        <taxon>Aequitasia</taxon>
    </lineage>
</organism>
<dbReference type="InterPro" id="IPR006638">
    <property type="entry name" value="Elp3/MiaA/NifB-like_rSAM"/>
</dbReference>
<dbReference type="EMBL" id="JAMZFW010000034">
    <property type="protein sequence ID" value="MCP1103621.1"/>
    <property type="molecule type" value="Genomic_DNA"/>
</dbReference>
<keyword evidence="2" id="KW-0949">S-adenosyl-L-methionine</keyword>
<gene>
    <name evidence="7" type="ORF">NK125_14560</name>
</gene>
<protein>
    <submittedName>
        <fullName evidence="7">B12-binding domain-containing radical SAM protein</fullName>
    </submittedName>
</protein>
<dbReference type="InterPro" id="IPR058240">
    <property type="entry name" value="rSAM_sf"/>
</dbReference>
<evidence type="ECO:0000256" key="1">
    <source>
        <dbReference type="ARBA" id="ARBA00001966"/>
    </source>
</evidence>
<dbReference type="InterPro" id="IPR013785">
    <property type="entry name" value="Aldolase_TIM"/>
</dbReference>
<keyword evidence="4" id="KW-0408">Iron</keyword>
<dbReference type="RefSeq" id="WP_262067392.1">
    <property type="nucleotide sequence ID" value="NZ_JAMXOD010000034.1"/>
</dbReference>
<sequence length="290" mass="32852">MRYEGAIYRPPSEARSLIIQLTIGCARNTCTFCSMFKDKKFRIRPLEDVIEDLETAREYYKNVKVRRVFLADGDALIVKTEDLLCIINKINELFPEVERISAYGAPADVLGKTVDELKQLRQAGLEMVYMGAESGDDEVLTRIKKGVTAEEIIKAGQKLKKSGIITSVTFISGLGGSERLNEHALNTAYVINKMNPEYVGFLTLMLESGTELYEQVRRGEFRLLELDDIITELKVLIENIDSPGTVFRSNHASNYVPLKGTFNEDRDEMLKDLREVMESGSYKPEKFRGL</sequence>
<accession>A0ABT1ECP5</accession>
<dbReference type="PROSITE" id="PS51918">
    <property type="entry name" value="RADICAL_SAM"/>
    <property type="match status" value="1"/>
</dbReference>
<dbReference type="SFLD" id="SFLDG01095">
    <property type="entry name" value="Uncharacterised_Radical_SAM_Su"/>
    <property type="match status" value="1"/>
</dbReference>
<reference evidence="7 8" key="1">
    <citation type="journal article" date="2022" name="Genome Biol. Evol.">
        <title>Host diet, physiology and behaviors set the stage for Lachnospiraceae cladogenesis.</title>
        <authorList>
            <person name="Vera-Ponce De Leon A."/>
            <person name="Schneider M."/>
            <person name="Jahnes B.C."/>
            <person name="Sadowski V."/>
            <person name="Camuy-Velez L.A."/>
            <person name="Duan J."/>
            <person name="Sabree Z.L."/>
        </authorList>
    </citation>
    <scope>NUCLEOTIDE SEQUENCE [LARGE SCALE GENOMIC DNA]</scope>
    <source>
        <strain evidence="7 8">PAL113</strain>
    </source>
</reference>